<accession>A0A1X2EGK6</accession>
<reference evidence="2 3" key="1">
    <citation type="submission" date="2016-01" db="EMBL/GenBank/DDBJ databases">
        <title>The new phylogeny of the genus Mycobacterium.</title>
        <authorList>
            <person name="Tarcisio F."/>
            <person name="Conor M."/>
            <person name="Antonella G."/>
            <person name="Elisabetta G."/>
            <person name="Giulia F.S."/>
            <person name="Sara T."/>
            <person name="Anna F."/>
            <person name="Clotilde B."/>
            <person name="Roberto B."/>
            <person name="Veronica D.S."/>
            <person name="Fabio R."/>
            <person name="Monica P."/>
            <person name="Olivier J."/>
            <person name="Enrico T."/>
            <person name="Nicola S."/>
        </authorList>
    </citation>
    <scope>NUCLEOTIDE SEQUENCE [LARGE SCALE GENOMIC DNA]</scope>
    <source>
        <strain evidence="2 3">DSM 44153</strain>
    </source>
</reference>
<name>A0A1X2EGK6_9MYCO</name>
<comment type="caution">
    <text evidence="2">The sequence shown here is derived from an EMBL/GenBank/DDBJ whole genome shotgun (WGS) entry which is preliminary data.</text>
</comment>
<dbReference type="EMBL" id="LQPZ01000038">
    <property type="protein sequence ID" value="ORX01324.1"/>
    <property type="molecule type" value="Genomic_DNA"/>
</dbReference>
<dbReference type="AlphaFoldDB" id="A0A1X2EGK6"/>
<feature type="transmembrane region" description="Helical" evidence="1">
    <location>
        <begin position="12"/>
        <end position="37"/>
    </location>
</feature>
<dbReference type="STRING" id="1798.AWC30_14025"/>
<evidence type="ECO:0000313" key="2">
    <source>
        <dbReference type="EMBL" id="ORX01324.1"/>
    </source>
</evidence>
<keyword evidence="1" id="KW-1133">Transmembrane helix</keyword>
<feature type="transmembrane region" description="Helical" evidence="1">
    <location>
        <begin position="49"/>
        <end position="73"/>
    </location>
</feature>
<dbReference type="Proteomes" id="UP000193090">
    <property type="component" value="Unassembled WGS sequence"/>
</dbReference>
<proteinExistence type="predicted"/>
<gene>
    <name evidence="2" type="ORF">AWC30_14025</name>
</gene>
<keyword evidence="1" id="KW-0472">Membrane</keyword>
<feature type="transmembrane region" description="Helical" evidence="1">
    <location>
        <begin position="136"/>
        <end position="158"/>
    </location>
</feature>
<keyword evidence="3" id="KW-1185">Reference proteome</keyword>
<evidence type="ECO:0008006" key="4">
    <source>
        <dbReference type="Google" id="ProtNLM"/>
    </source>
</evidence>
<feature type="transmembrane region" description="Helical" evidence="1">
    <location>
        <begin position="80"/>
        <end position="99"/>
    </location>
</feature>
<organism evidence="2 3">
    <name type="scientific">Mycolicibacillus trivialis</name>
    <dbReference type="NCBI Taxonomy" id="1798"/>
    <lineage>
        <taxon>Bacteria</taxon>
        <taxon>Bacillati</taxon>
        <taxon>Actinomycetota</taxon>
        <taxon>Actinomycetes</taxon>
        <taxon>Mycobacteriales</taxon>
        <taxon>Mycobacteriaceae</taxon>
        <taxon>Mycolicibacillus</taxon>
    </lineage>
</organism>
<evidence type="ECO:0000313" key="3">
    <source>
        <dbReference type="Proteomes" id="UP000193090"/>
    </source>
</evidence>
<sequence length="159" mass="16269">MPVALIRLWDRRAVFGPFALAGLTAVLAGGIVAAVIAAPAPTRHGTWAAAYLVLVLGLSQLALGAGQALLAAAPPTPRHTLVTAALFNLANLGVIAGVLSDRVSVLDAGSALLFVALGLFLYGVRRSDGPCWPLFAYRGVLIVLAVSIPIGLLVTTVAR</sequence>
<keyword evidence="1" id="KW-0812">Transmembrane</keyword>
<feature type="transmembrane region" description="Helical" evidence="1">
    <location>
        <begin position="105"/>
        <end position="124"/>
    </location>
</feature>
<protein>
    <recommendedName>
        <fullName evidence="4">Major facilitator superfamily (MFS) profile domain-containing protein</fullName>
    </recommendedName>
</protein>
<evidence type="ECO:0000256" key="1">
    <source>
        <dbReference type="SAM" id="Phobius"/>
    </source>
</evidence>